<dbReference type="RefSeq" id="WP_308718221.1">
    <property type="nucleotide sequence ID" value="NZ_JAVHUY010000067.1"/>
</dbReference>
<dbReference type="InterPro" id="IPR014710">
    <property type="entry name" value="RmlC-like_jellyroll"/>
</dbReference>
<protein>
    <submittedName>
        <fullName evidence="1">XRE family transcriptional regulator</fullName>
    </submittedName>
</protein>
<evidence type="ECO:0000313" key="1">
    <source>
        <dbReference type="EMBL" id="MDQ7910987.1"/>
    </source>
</evidence>
<comment type="caution">
    <text evidence="1">The sequence shown here is derived from an EMBL/GenBank/DDBJ whole genome shotgun (WGS) entry which is preliminary data.</text>
</comment>
<evidence type="ECO:0000313" key="2">
    <source>
        <dbReference type="Proteomes" id="UP001230908"/>
    </source>
</evidence>
<dbReference type="Gene3D" id="2.60.120.10">
    <property type="entry name" value="Jelly Rolls"/>
    <property type="match status" value="2"/>
</dbReference>
<proteinExistence type="predicted"/>
<reference evidence="1 2" key="1">
    <citation type="submission" date="2023-08" db="EMBL/GenBank/DDBJ databases">
        <title>Phytohabitans sansha sp. nov., isolated from marine sediment.</title>
        <authorList>
            <person name="Zhao Y."/>
            <person name="Yi K."/>
        </authorList>
    </citation>
    <scope>NUCLEOTIDE SEQUENCE [LARGE SCALE GENOMIC DNA]</scope>
    <source>
        <strain evidence="1 2">ZYX-F-186</strain>
    </source>
</reference>
<dbReference type="Proteomes" id="UP001230908">
    <property type="component" value="Unassembled WGS sequence"/>
</dbReference>
<gene>
    <name evidence="1" type="ORF">RB614_41515</name>
</gene>
<name>A0ABU0ZYD9_9ACTN</name>
<organism evidence="1 2">
    <name type="scientific">Phytohabitans maris</name>
    <dbReference type="NCBI Taxonomy" id="3071409"/>
    <lineage>
        <taxon>Bacteria</taxon>
        <taxon>Bacillati</taxon>
        <taxon>Actinomycetota</taxon>
        <taxon>Actinomycetes</taxon>
        <taxon>Micromonosporales</taxon>
        <taxon>Micromonosporaceae</taxon>
    </lineage>
</organism>
<accession>A0ABU0ZYD9</accession>
<sequence length="388" mass="42650">MSHPDLGGIRLQRAATRENAAKVIARGGAPYYGYSELAAPDATSCTPQHLRLLRVVDDDDPTNPSVHWNNGHLLYQIAYFFGPANFYYRWAGESMCLALETGDSLFSLPFLQHSFAARKGGEPTYVVTLTYSGGLHGRARHELSTLGYDRARGFAMMPGSDSYAALLRSFLDAWAIPAVEMGRRTSVPAARFTSIITGESDPSPAELASIAAALSLNVRDLLPLMAYTRNGVRVLRARDATGWSYPDGDRPAYFIRPLAGDPLHPHTTAIEVRPLSLFDGDGGWLTTHQHQYAYVVGESSVRFCWRAGDGVYVTKLRQGDSVYVQPGVPVMFSPTTPPDPRLLLLRTANAISTDLRFAIGAMPPDGLLRYCRGTRLRYPERPTEPFPA</sequence>
<dbReference type="EMBL" id="JAVHUY010000067">
    <property type="protein sequence ID" value="MDQ7910987.1"/>
    <property type="molecule type" value="Genomic_DNA"/>
</dbReference>
<keyword evidence="2" id="KW-1185">Reference proteome</keyword>